<dbReference type="GO" id="GO:0003713">
    <property type="term" value="F:transcription coactivator activity"/>
    <property type="evidence" value="ECO:0007669"/>
    <property type="project" value="InterPro"/>
</dbReference>
<accession>A0A8B9N6I2</accession>
<dbReference type="Proteomes" id="UP000694541">
    <property type="component" value="Unplaced"/>
</dbReference>
<feature type="compositionally biased region" description="Low complexity" evidence="1">
    <location>
        <begin position="69"/>
        <end position="82"/>
    </location>
</feature>
<evidence type="ECO:0000313" key="3">
    <source>
        <dbReference type="Proteomes" id="UP000694541"/>
    </source>
</evidence>
<feature type="region of interest" description="Disordered" evidence="1">
    <location>
        <begin position="251"/>
        <end position="293"/>
    </location>
</feature>
<evidence type="ECO:0000256" key="1">
    <source>
        <dbReference type="SAM" id="MobiDB-lite"/>
    </source>
</evidence>
<dbReference type="GO" id="GO:0006357">
    <property type="term" value="P:regulation of transcription by RNA polymerase II"/>
    <property type="evidence" value="ECO:0007669"/>
    <property type="project" value="InterPro"/>
</dbReference>
<reference evidence="2" key="1">
    <citation type="submission" date="2025-08" db="UniProtKB">
        <authorList>
            <consortium name="Ensembl"/>
        </authorList>
    </citation>
    <scope>IDENTIFICATION</scope>
</reference>
<name>A0A8B9N6I2_9AVES</name>
<feature type="compositionally biased region" description="Low complexity" evidence="1">
    <location>
        <begin position="29"/>
        <end position="40"/>
    </location>
</feature>
<protein>
    <submittedName>
        <fullName evidence="2">Uncharacterized protein</fullName>
    </submittedName>
</protein>
<dbReference type="Ensembl" id="ENSANIT00000018528.1">
    <property type="protein sequence ID" value="ENSANIP00000017919.1"/>
    <property type="gene ID" value="ENSANIG00000012182.1"/>
</dbReference>
<feature type="compositionally biased region" description="Pro residues" evidence="1">
    <location>
        <begin position="83"/>
        <end position="92"/>
    </location>
</feature>
<dbReference type="GO" id="GO:0005634">
    <property type="term" value="C:nucleus"/>
    <property type="evidence" value="ECO:0007669"/>
    <property type="project" value="TreeGrafter"/>
</dbReference>
<dbReference type="InterPro" id="IPR040243">
    <property type="entry name" value="Steroid_recept_RNA_1"/>
</dbReference>
<reference evidence="2" key="2">
    <citation type="submission" date="2025-09" db="UniProtKB">
        <authorList>
            <consortium name="Ensembl"/>
        </authorList>
    </citation>
    <scope>IDENTIFICATION</scope>
</reference>
<proteinExistence type="predicted"/>
<feature type="region of interest" description="Disordered" evidence="1">
    <location>
        <begin position="1"/>
        <end position="175"/>
    </location>
</feature>
<feature type="compositionally biased region" description="Pro residues" evidence="1">
    <location>
        <begin position="138"/>
        <end position="151"/>
    </location>
</feature>
<dbReference type="PANTHER" id="PTHR18834:SF2">
    <property type="entry name" value="STEROID RECEPTOR RNA ACTIVATOR 1"/>
    <property type="match status" value="1"/>
</dbReference>
<feature type="region of interest" description="Disordered" evidence="1">
    <location>
        <begin position="196"/>
        <end position="217"/>
    </location>
</feature>
<feature type="compositionally biased region" description="Low complexity" evidence="1">
    <location>
        <begin position="124"/>
        <end position="137"/>
    </location>
</feature>
<feature type="compositionally biased region" description="Low complexity" evidence="1">
    <location>
        <begin position="93"/>
        <end position="109"/>
    </location>
</feature>
<feature type="compositionally biased region" description="Gly residues" evidence="1">
    <location>
        <begin position="259"/>
        <end position="270"/>
    </location>
</feature>
<sequence>MAELYVRPGNQERGWNDPPQFSYGLQAQAGGARRTPLTRRAPPPAAGAPPGQHPQSLPRPAGGAGGRGPAAAPRAAGARGDPLPSPPLPSPPLLRGLGPPSRSGPVGPAGRRRADGAPRRRLFPAGAPADPAGAPAGSPAPPPRALGPPPLGAVGPAPRAEGGRPSAAARPEESGVPAAAAVLAPLREALAACRPTVQVRPRPPPPALPRARAGRRGGGCLWWGEESRPWPRGGGCPLLQLTAPLPETSVRRHRAAADGAGGRLGSGKAVGPGEEEDGPPGARAAATALGRGR</sequence>
<evidence type="ECO:0000313" key="2">
    <source>
        <dbReference type="Ensembl" id="ENSANIP00000017919.1"/>
    </source>
</evidence>
<organism evidence="2 3">
    <name type="scientific">Accipiter nisus</name>
    <name type="common">Eurasian sparrowhawk</name>
    <dbReference type="NCBI Taxonomy" id="211598"/>
    <lineage>
        <taxon>Eukaryota</taxon>
        <taxon>Metazoa</taxon>
        <taxon>Chordata</taxon>
        <taxon>Craniata</taxon>
        <taxon>Vertebrata</taxon>
        <taxon>Euteleostomi</taxon>
        <taxon>Archelosauria</taxon>
        <taxon>Archosauria</taxon>
        <taxon>Dinosauria</taxon>
        <taxon>Saurischia</taxon>
        <taxon>Theropoda</taxon>
        <taxon>Coelurosauria</taxon>
        <taxon>Aves</taxon>
        <taxon>Neognathae</taxon>
        <taxon>Neoaves</taxon>
        <taxon>Telluraves</taxon>
        <taxon>Accipitrimorphae</taxon>
        <taxon>Accipitriformes</taxon>
        <taxon>Accipitridae</taxon>
        <taxon>Accipitrinae</taxon>
        <taxon>Accipiter</taxon>
    </lineage>
</organism>
<dbReference type="AlphaFoldDB" id="A0A8B9N6I2"/>
<feature type="compositionally biased region" description="Low complexity" evidence="1">
    <location>
        <begin position="279"/>
        <end position="293"/>
    </location>
</feature>
<dbReference type="PANTHER" id="PTHR18834">
    <property type="entry name" value="STEROID RECEPTOR RNA ACTIVATOR 1"/>
    <property type="match status" value="1"/>
</dbReference>
<keyword evidence="3" id="KW-1185">Reference proteome</keyword>